<sequence>MAVFPFEVLELIFYHHSSPQQLISANSRFYRLSKENKVRANWLWNHQNFFELFPEKTSSLAQPHALVTPTVAIFLLRWCLQNLHRLLDTSMIEQFLSKLNFRCEFDPQSKLESENSKEIEELGILLVQVSSLHSDSLMTLLFEDFNLSRPAFLECVLEQIEVGQMKKCRRTALQLIISACSYRKDKVQCARAKLLGVSLDIFTERELNLMKSLEEHPDNAKEKLLKTLQHKASELYLFCLYDIPLELEEAELVKSVYGMYITSLQWLIKYGDPVTQDTIRTSKKLLPVIAGMDVYYFGDQLEVVQFMISQVYHVKGQLRFEGFTDMLKDAFRAACSQNLGIAEYLLHTFSLQFNTQDKKKIQQWIIEERSSEAFKYIRELDLNASEMLRHLLSKEPDICCSDHVFNADPTYVEQLYSMLEESGANIAEILSDIDIGNTLVAHPWFLLPTLGLIERNNISISAAEASILLSKTLTSIRKYIDRRLLRLDEVELELLSSLVDRYGARVQQPFFPSLEYLDKCTDEHVTSVLAIQQRAYVVAEMD</sequence>
<keyword evidence="2" id="KW-1185">Reference proteome</keyword>
<reference evidence="1 2" key="1">
    <citation type="submission" date="2023-04" db="EMBL/GenBank/DDBJ databases">
        <title>Genome of Basidiobolus ranarum AG-B5.</title>
        <authorList>
            <person name="Stajich J.E."/>
            <person name="Carter-House D."/>
            <person name="Gryganskyi A."/>
        </authorList>
    </citation>
    <scope>NUCLEOTIDE SEQUENCE [LARGE SCALE GENOMIC DNA]</scope>
    <source>
        <strain evidence="1 2">AG-B5</strain>
    </source>
</reference>
<dbReference type="Proteomes" id="UP001479436">
    <property type="component" value="Unassembled WGS sequence"/>
</dbReference>
<dbReference type="EMBL" id="JASJQH010000183">
    <property type="protein sequence ID" value="KAK9766154.1"/>
    <property type="molecule type" value="Genomic_DNA"/>
</dbReference>
<name>A0ABR2WXB3_9FUNG</name>
<accession>A0ABR2WXB3</accession>
<evidence type="ECO:0008006" key="3">
    <source>
        <dbReference type="Google" id="ProtNLM"/>
    </source>
</evidence>
<protein>
    <recommendedName>
        <fullName evidence="3">F-box domain-containing protein</fullName>
    </recommendedName>
</protein>
<proteinExistence type="predicted"/>
<gene>
    <name evidence="1" type="ORF">K7432_004969</name>
</gene>
<comment type="caution">
    <text evidence="1">The sequence shown here is derived from an EMBL/GenBank/DDBJ whole genome shotgun (WGS) entry which is preliminary data.</text>
</comment>
<evidence type="ECO:0000313" key="1">
    <source>
        <dbReference type="EMBL" id="KAK9766154.1"/>
    </source>
</evidence>
<evidence type="ECO:0000313" key="2">
    <source>
        <dbReference type="Proteomes" id="UP001479436"/>
    </source>
</evidence>
<organism evidence="1 2">
    <name type="scientific">Basidiobolus ranarum</name>
    <dbReference type="NCBI Taxonomy" id="34480"/>
    <lineage>
        <taxon>Eukaryota</taxon>
        <taxon>Fungi</taxon>
        <taxon>Fungi incertae sedis</taxon>
        <taxon>Zoopagomycota</taxon>
        <taxon>Entomophthoromycotina</taxon>
        <taxon>Basidiobolomycetes</taxon>
        <taxon>Basidiobolales</taxon>
        <taxon>Basidiobolaceae</taxon>
        <taxon>Basidiobolus</taxon>
    </lineage>
</organism>